<dbReference type="GO" id="GO:0000160">
    <property type="term" value="P:phosphorelay signal transduction system"/>
    <property type="evidence" value="ECO:0007669"/>
    <property type="project" value="UniProtKB-KW"/>
</dbReference>
<feature type="modified residue" description="4-aspartylphosphate" evidence="4">
    <location>
        <position position="179"/>
    </location>
</feature>
<keyword evidence="3" id="KW-0963">Cytoplasm</keyword>
<comment type="similarity">
    <text evidence="3">Belongs to the CsrA/RsmA family.</text>
</comment>
<proteinExistence type="inferred from homology"/>
<keyword evidence="3" id="KW-0694">RNA-binding</keyword>
<keyword evidence="3" id="KW-1005">Bacterial flagellum biogenesis</keyword>
<dbReference type="OrthoDB" id="292005at2"/>
<dbReference type="GO" id="GO:0045947">
    <property type="term" value="P:negative regulation of translational initiation"/>
    <property type="evidence" value="ECO:0007669"/>
    <property type="project" value="UniProtKB-UniRule"/>
</dbReference>
<accession>A0A517NVK9</accession>
<dbReference type="PROSITE" id="PS50110">
    <property type="entry name" value="RESPONSE_REGULATORY"/>
    <property type="match status" value="1"/>
</dbReference>
<dbReference type="SUPFAM" id="SSF52172">
    <property type="entry name" value="CheY-like"/>
    <property type="match status" value="1"/>
</dbReference>
<dbReference type="InterPro" id="IPR003751">
    <property type="entry name" value="CsrA"/>
</dbReference>
<dbReference type="InterPro" id="IPR011006">
    <property type="entry name" value="CheY-like_superfamily"/>
</dbReference>
<comment type="subcellular location">
    <subcellularLocation>
        <location evidence="3">Cytoplasm</location>
    </subcellularLocation>
</comment>
<evidence type="ECO:0000256" key="4">
    <source>
        <dbReference type="PROSITE-ProRule" id="PRU00169"/>
    </source>
</evidence>
<dbReference type="Gene3D" id="3.40.50.2300">
    <property type="match status" value="1"/>
</dbReference>
<dbReference type="Proteomes" id="UP000319817">
    <property type="component" value="Chromosome"/>
</dbReference>
<dbReference type="InterPro" id="IPR036107">
    <property type="entry name" value="CsrA_sf"/>
</dbReference>
<dbReference type="RefSeq" id="WP_145418956.1">
    <property type="nucleotide sequence ID" value="NZ_CP036526.1"/>
</dbReference>
<dbReference type="SMART" id="SM00448">
    <property type="entry name" value="REC"/>
    <property type="match status" value="1"/>
</dbReference>
<keyword evidence="7" id="KW-1185">Reference proteome</keyword>
<dbReference type="PANTHER" id="PTHR44591:SF14">
    <property type="entry name" value="PROTEIN PILG"/>
    <property type="match status" value="1"/>
</dbReference>
<dbReference type="CDD" id="cd00156">
    <property type="entry name" value="REC"/>
    <property type="match status" value="1"/>
</dbReference>
<dbReference type="HAMAP" id="MF_00167">
    <property type="entry name" value="CsrA"/>
    <property type="match status" value="1"/>
</dbReference>
<evidence type="ECO:0000256" key="3">
    <source>
        <dbReference type="HAMAP-Rule" id="MF_00167"/>
    </source>
</evidence>
<dbReference type="InterPro" id="IPR050595">
    <property type="entry name" value="Bact_response_regulator"/>
</dbReference>
<dbReference type="GO" id="GO:0005737">
    <property type="term" value="C:cytoplasm"/>
    <property type="evidence" value="ECO:0007669"/>
    <property type="project" value="UniProtKB-SubCell"/>
</dbReference>
<comment type="subunit">
    <text evidence="3">Homodimer; the beta-strands of each monomer intercalate to form a hydrophobic core, while the alpha-helices form wings that extend away from the core.</text>
</comment>
<dbReference type="Pfam" id="PF02599">
    <property type="entry name" value="CsrA"/>
    <property type="match status" value="1"/>
</dbReference>
<dbReference type="GO" id="GO:0048027">
    <property type="term" value="F:mRNA 5'-UTR binding"/>
    <property type="evidence" value="ECO:0007669"/>
    <property type="project" value="UniProtKB-UniRule"/>
</dbReference>
<dbReference type="GO" id="GO:0006402">
    <property type="term" value="P:mRNA catabolic process"/>
    <property type="evidence" value="ECO:0007669"/>
    <property type="project" value="InterPro"/>
</dbReference>
<sequence>MLILSRKENQRVVFPNLGVAIEILQLEGNRVRVGVDAPDHIRILRGELIDEKELAAESDATRKRDHDLRNRLNSANLAMHLLQKQLDAGMIEDAEMTLASAIDSFKELDRLASDSATQRSNKASNGRRALVVEDNANERELLAGYLRLCGYEVDTVRDGIDAMLHLANHNQRPDVVLLDMHMPRMDGPNTIQAIRNNPDYRDIKIFAVSGSERAATGVAMSHNEGVDRWFSKPLQPADFAKELGRECSTL</sequence>
<keyword evidence="1 4" id="KW-0597">Phosphoprotein</keyword>
<dbReference type="SUPFAM" id="SSF117130">
    <property type="entry name" value="CsrA-like"/>
    <property type="match status" value="1"/>
</dbReference>
<gene>
    <name evidence="6" type="primary">mprA_1</name>
    <name evidence="3" type="synonym">csrA</name>
    <name evidence="6" type="ORF">K239x_31410</name>
</gene>
<dbReference type="EMBL" id="CP036526">
    <property type="protein sequence ID" value="QDT11147.1"/>
    <property type="molecule type" value="Genomic_DNA"/>
</dbReference>
<dbReference type="Pfam" id="PF00072">
    <property type="entry name" value="Response_reg"/>
    <property type="match status" value="1"/>
</dbReference>
<evidence type="ECO:0000256" key="1">
    <source>
        <dbReference type="ARBA" id="ARBA00022553"/>
    </source>
</evidence>
<dbReference type="Gene3D" id="2.60.40.4380">
    <property type="entry name" value="Translational regulator CsrA"/>
    <property type="match status" value="1"/>
</dbReference>
<dbReference type="GO" id="GO:0006109">
    <property type="term" value="P:regulation of carbohydrate metabolic process"/>
    <property type="evidence" value="ECO:0007669"/>
    <property type="project" value="InterPro"/>
</dbReference>
<reference evidence="6 7" key="1">
    <citation type="submission" date="2019-02" db="EMBL/GenBank/DDBJ databases">
        <title>Deep-cultivation of Planctomycetes and their phenomic and genomic characterization uncovers novel biology.</title>
        <authorList>
            <person name="Wiegand S."/>
            <person name="Jogler M."/>
            <person name="Boedeker C."/>
            <person name="Pinto D."/>
            <person name="Vollmers J."/>
            <person name="Rivas-Marin E."/>
            <person name="Kohn T."/>
            <person name="Peeters S.H."/>
            <person name="Heuer A."/>
            <person name="Rast P."/>
            <person name="Oberbeckmann S."/>
            <person name="Bunk B."/>
            <person name="Jeske O."/>
            <person name="Meyerdierks A."/>
            <person name="Storesund J.E."/>
            <person name="Kallscheuer N."/>
            <person name="Luecker S."/>
            <person name="Lage O.M."/>
            <person name="Pohl T."/>
            <person name="Merkel B.J."/>
            <person name="Hornburger P."/>
            <person name="Mueller R.-W."/>
            <person name="Bruemmer F."/>
            <person name="Labrenz M."/>
            <person name="Spormann A.M."/>
            <person name="Op den Camp H."/>
            <person name="Overmann J."/>
            <person name="Amann R."/>
            <person name="Jetten M.S.M."/>
            <person name="Mascher T."/>
            <person name="Medema M.H."/>
            <person name="Devos D.P."/>
            <person name="Kaster A.-K."/>
            <person name="Ovreas L."/>
            <person name="Rohde M."/>
            <person name="Galperin M.Y."/>
            <person name="Jogler C."/>
        </authorList>
    </citation>
    <scope>NUCLEOTIDE SEQUENCE [LARGE SCALE GENOMIC DNA]</scope>
    <source>
        <strain evidence="6 7">K23_9</strain>
    </source>
</reference>
<feature type="domain" description="Response regulatory" evidence="5">
    <location>
        <begin position="128"/>
        <end position="247"/>
    </location>
</feature>
<evidence type="ECO:0000313" key="7">
    <source>
        <dbReference type="Proteomes" id="UP000319817"/>
    </source>
</evidence>
<dbReference type="PANTHER" id="PTHR44591">
    <property type="entry name" value="STRESS RESPONSE REGULATOR PROTEIN 1"/>
    <property type="match status" value="1"/>
</dbReference>
<evidence type="ECO:0000313" key="6">
    <source>
        <dbReference type="EMBL" id="QDT11147.1"/>
    </source>
</evidence>
<comment type="function">
    <text evidence="3">A translational regulator that binds mRNA to regulate translation initiation and/or mRNA stability. Usually binds in the 5'-UTR at or near the Shine-Dalgarno sequence preventing ribosome-binding, thus repressing translation. Its main target seems to be the major flagellin gene, while its function is anatagonized by FliW.</text>
</comment>
<dbReference type="AlphaFoldDB" id="A0A517NVK9"/>
<evidence type="ECO:0000256" key="2">
    <source>
        <dbReference type="ARBA" id="ARBA00023012"/>
    </source>
</evidence>
<evidence type="ECO:0000259" key="5">
    <source>
        <dbReference type="PROSITE" id="PS50110"/>
    </source>
</evidence>
<keyword evidence="3" id="KW-0678">Repressor</keyword>
<protein>
    <recommendedName>
        <fullName evidence="3">Translational regulator CsrA</fullName>
    </recommendedName>
</protein>
<dbReference type="InterPro" id="IPR001789">
    <property type="entry name" value="Sig_transdc_resp-reg_receiver"/>
</dbReference>
<organism evidence="6 7">
    <name type="scientific">Stieleria marina</name>
    <dbReference type="NCBI Taxonomy" id="1930275"/>
    <lineage>
        <taxon>Bacteria</taxon>
        <taxon>Pseudomonadati</taxon>
        <taxon>Planctomycetota</taxon>
        <taxon>Planctomycetia</taxon>
        <taxon>Pirellulales</taxon>
        <taxon>Pirellulaceae</taxon>
        <taxon>Stieleria</taxon>
    </lineage>
</organism>
<keyword evidence="3" id="KW-0810">Translation regulation</keyword>
<keyword evidence="2" id="KW-0902">Two-component regulatory system</keyword>
<dbReference type="GO" id="GO:0044781">
    <property type="term" value="P:bacterial-type flagellum organization"/>
    <property type="evidence" value="ECO:0007669"/>
    <property type="project" value="UniProtKB-KW"/>
</dbReference>
<name>A0A517NVK9_9BACT</name>
<dbReference type="GO" id="GO:1902208">
    <property type="term" value="P:regulation of bacterial-type flagellum assembly"/>
    <property type="evidence" value="ECO:0007669"/>
    <property type="project" value="UniProtKB-UniRule"/>
</dbReference>